<sequence>MAIADRKERERQARIRLILQAATRVFAKHGYHGTSMDLIAEEAELGKATIYYYYKSKEELLHGILTGGIQEFFNQLENSLPEVDDPVEKIRLVIRHSVRFFETHPDYFKLYMYLNVHPGMRERVYNSLNPVLLNKIKFLRDLFQEARESGKIRNIPPDYLLSIFGSLVMGMGVFSFSRGEQTRLREQAKWVEDIFLNGVLKPEKES</sequence>
<evidence type="ECO:0000313" key="6">
    <source>
        <dbReference type="EMBL" id="HHJ52667.1"/>
    </source>
</evidence>
<dbReference type="Pfam" id="PF00440">
    <property type="entry name" value="TetR_N"/>
    <property type="match status" value="1"/>
</dbReference>
<dbReference type="Gene3D" id="1.10.357.10">
    <property type="entry name" value="Tetracycline Repressor, domain 2"/>
    <property type="match status" value="1"/>
</dbReference>
<dbReference type="GO" id="GO:0003700">
    <property type="term" value="F:DNA-binding transcription factor activity"/>
    <property type="evidence" value="ECO:0007669"/>
    <property type="project" value="TreeGrafter"/>
</dbReference>
<keyword evidence="2 4" id="KW-0238">DNA-binding</keyword>
<dbReference type="SUPFAM" id="SSF48498">
    <property type="entry name" value="Tetracyclin repressor-like, C-terminal domain"/>
    <property type="match status" value="1"/>
</dbReference>
<dbReference type="PRINTS" id="PR00455">
    <property type="entry name" value="HTHTETR"/>
</dbReference>
<dbReference type="InterPro" id="IPR036271">
    <property type="entry name" value="Tet_transcr_reg_TetR-rel_C_sf"/>
</dbReference>
<evidence type="ECO:0000256" key="1">
    <source>
        <dbReference type="ARBA" id="ARBA00023015"/>
    </source>
</evidence>
<dbReference type="Gene3D" id="1.10.10.60">
    <property type="entry name" value="Homeodomain-like"/>
    <property type="match status" value="1"/>
</dbReference>
<feature type="domain" description="HTH tetR-type" evidence="5">
    <location>
        <begin position="12"/>
        <end position="72"/>
    </location>
</feature>
<evidence type="ECO:0000256" key="4">
    <source>
        <dbReference type="PROSITE-ProRule" id="PRU00335"/>
    </source>
</evidence>
<keyword evidence="1" id="KW-0805">Transcription regulation</keyword>
<gene>
    <name evidence="6" type="ORF">ENJ89_05690</name>
</gene>
<accession>A0A7V5PPS2</accession>
<dbReference type="InterPro" id="IPR009057">
    <property type="entry name" value="Homeodomain-like_sf"/>
</dbReference>
<dbReference type="PANTHER" id="PTHR30055:SF234">
    <property type="entry name" value="HTH-TYPE TRANSCRIPTIONAL REGULATOR BETI"/>
    <property type="match status" value="1"/>
</dbReference>
<dbReference type="GO" id="GO:0000976">
    <property type="term" value="F:transcription cis-regulatory region binding"/>
    <property type="evidence" value="ECO:0007669"/>
    <property type="project" value="TreeGrafter"/>
</dbReference>
<dbReference type="PANTHER" id="PTHR30055">
    <property type="entry name" value="HTH-TYPE TRANSCRIPTIONAL REGULATOR RUTR"/>
    <property type="match status" value="1"/>
</dbReference>
<comment type="caution">
    <text evidence="6">The sequence shown here is derived from an EMBL/GenBank/DDBJ whole genome shotgun (WGS) entry which is preliminary data.</text>
</comment>
<evidence type="ECO:0000256" key="2">
    <source>
        <dbReference type="ARBA" id="ARBA00023125"/>
    </source>
</evidence>
<evidence type="ECO:0000256" key="3">
    <source>
        <dbReference type="ARBA" id="ARBA00023163"/>
    </source>
</evidence>
<organism evidence="6">
    <name type="scientific">Caldithrix abyssi</name>
    <dbReference type="NCBI Taxonomy" id="187145"/>
    <lineage>
        <taxon>Bacteria</taxon>
        <taxon>Pseudomonadati</taxon>
        <taxon>Calditrichota</taxon>
        <taxon>Calditrichia</taxon>
        <taxon>Calditrichales</taxon>
        <taxon>Calditrichaceae</taxon>
        <taxon>Caldithrix</taxon>
    </lineage>
</organism>
<dbReference type="InterPro" id="IPR001647">
    <property type="entry name" value="HTH_TetR"/>
</dbReference>
<dbReference type="EMBL" id="DROD01000391">
    <property type="protein sequence ID" value="HHJ52667.1"/>
    <property type="molecule type" value="Genomic_DNA"/>
</dbReference>
<dbReference type="Proteomes" id="UP000886124">
    <property type="component" value="Unassembled WGS sequence"/>
</dbReference>
<proteinExistence type="predicted"/>
<protein>
    <submittedName>
        <fullName evidence="6">TetR/AcrR family transcriptional regulator</fullName>
    </submittedName>
</protein>
<name>A0A7V5PPS2_CALAY</name>
<dbReference type="InterPro" id="IPR050109">
    <property type="entry name" value="HTH-type_TetR-like_transc_reg"/>
</dbReference>
<reference evidence="6" key="1">
    <citation type="journal article" date="2020" name="mSystems">
        <title>Genome- and Community-Level Interaction Insights into Carbon Utilization and Element Cycling Functions of Hydrothermarchaeota in Hydrothermal Sediment.</title>
        <authorList>
            <person name="Zhou Z."/>
            <person name="Liu Y."/>
            <person name="Xu W."/>
            <person name="Pan J."/>
            <person name="Luo Z.H."/>
            <person name="Li M."/>
        </authorList>
    </citation>
    <scope>NUCLEOTIDE SEQUENCE [LARGE SCALE GENOMIC DNA]</scope>
    <source>
        <strain evidence="6">HyVt-527</strain>
    </source>
</reference>
<feature type="DNA-binding region" description="H-T-H motif" evidence="4">
    <location>
        <begin position="35"/>
        <end position="54"/>
    </location>
</feature>
<dbReference type="AlphaFoldDB" id="A0A7V5PPS2"/>
<dbReference type="SUPFAM" id="SSF46689">
    <property type="entry name" value="Homeodomain-like"/>
    <property type="match status" value="1"/>
</dbReference>
<keyword evidence="3" id="KW-0804">Transcription</keyword>
<evidence type="ECO:0000259" key="5">
    <source>
        <dbReference type="PROSITE" id="PS50977"/>
    </source>
</evidence>
<dbReference type="PROSITE" id="PS50977">
    <property type="entry name" value="HTH_TETR_2"/>
    <property type="match status" value="1"/>
</dbReference>
<dbReference type="FunFam" id="1.10.10.60:FF:000141">
    <property type="entry name" value="TetR family transcriptional regulator"/>
    <property type="match status" value="1"/>
</dbReference>